<dbReference type="GO" id="GO:0006412">
    <property type="term" value="P:translation"/>
    <property type="evidence" value="ECO:0007669"/>
    <property type="project" value="UniProtKB-UniRule"/>
</dbReference>
<dbReference type="GO" id="GO:0003735">
    <property type="term" value="F:structural constituent of ribosome"/>
    <property type="evidence" value="ECO:0007669"/>
    <property type="project" value="InterPro"/>
</dbReference>
<dbReference type="HAMAP" id="MF_01309_B">
    <property type="entry name" value="Ribosomal_uS3_B"/>
    <property type="match status" value="1"/>
</dbReference>
<dbReference type="SUPFAM" id="SSF54821">
    <property type="entry name" value="Ribosomal protein S3 C-terminal domain"/>
    <property type="match status" value="1"/>
</dbReference>
<dbReference type="PANTHER" id="PTHR11760:SF19">
    <property type="entry name" value="SMALL RIBOSOMAL SUBUNIT PROTEIN US3C"/>
    <property type="match status" value="1"/>
</dbReference>
<accession>A0A1J4RPG5</accession>
<name>A0A1J4RPG5_9BACT</name>
<feature type="domain" description="KH type-2" evidence="10">
    <location>
        <begin position="38"/>
        <end position="107"/>
    </location>
</feature>
<dbReference type="InterPro" id="IPR001351">
    <property type="entry name" value="Ribosomal_uS3_C"/>
</dbReference>
<evidence type="ECO:0000256" key="7">
    <source>
        <dbReference type="ARBA" id="ARBA00035257"/>
    </source>
</evidence>
<dbReference type="Gene3D" id="3.30.1140.32">
    <property type="entry name" value="Ribosomal protein S3, C-terminal domain"/>
    <property type="match status" value="1"/>
</dbReference>
<dbReference type="InterPro" id="IPR005704">
    <property type="entry name" value="Ribosomal_uS3_bac-typ"/>
</dbReference>
<evidence type="ECO:0000256" key="2">
    <source>
        <dbReference type="ARBA" id="ARBA00022730"/>
    </source>
</evidence>
<keyword evidence="4 8" id="KW-0689">Ribosomal protein</keyword>
<dbReference type="SUPFAM" id="SSF54814">
    <property type="entry name" value="Prokaryotic type KH domain (KH-domain type II)"/>
    <property type="match status" value="1"/>
</dbReference>
<sequence>MGQKVNPTSWRLKVNETWKSRWFGRGNFANMLHEDLNIRKYLMDEFRTAAISKVEIDRDANKITVGIKTARPGVIIGKGGVSASKIKEGIERLVRGSKVKINILEVKNPDADAGVIAQNIAAQIEKRIPYRRVMKQAINKAEQAGVKGIKVQISGRLNGAEIARCEKAISGLVPLSTIKSQIDFTYLPAFTTYGVIGIKVWVYKGETKYDIPNRMDANNLGH</sequence>
<comment type="caution">
    <text evidence="11">The sequence shown here is derived from an EMBL/GenBank/DDBJ whole genome shotgun (WGS) entry which is preliminary data.</text>
</comment>
<proteinExistence type="inferred from homology"/>
<dbReference type="InterPro" id="IPR004044">
    <property type="entry name" value="KH_dom_type_2"/>
</dbReference>
<dbReference type="EMBL" id="MNUJ01000061">
    <property type="protein sequence ID" value="OIN88783.1"/>
    <property type="molecule type" value="Genomic_DNA"/>
</dbReference>
<dbReference type="FunFam" id="3.30.300.20:FF:000001">
    <property type="entry name" value="30S ribosomal protein S3"/>
    <property type="match status" value="1"/>
</dbReference>
<keyword evidence="2 8" id="KW-0699">rRNA-binding</keyword>
<gene>
    <name evidence="8" type="primary">rpsC</name>
    <name evidence="11" type="ORF">AUJ40_03130</name>
</gene>
<evidence type="ECO:0000256" key="8">
    <source>
        <dbReference type="HAMAP-Rule" id="MF_01309"/>
    </source>
</evidence>
<evidence type="ECO:0000256" key="5">
    <source>
        <dbReference type="ARBA" id="ARBA00023274"/>
    </source>
</evidence>
<evidence type="ECO:0000256" key="1">
    <source>
        <dbReference type="ARBA" id="ARBA00010761"/>
    </source>
</evidence>
<dbReference type="InterPro" id="IPR036419">
    <property type="entry name" value="Ribosomal_S3_C_sf"/>
</dbReference>
<dbReference type="InterPro" id="IPR057258">
    <property type="entry name" value="Ribosomal_uS3"/>
</dbReference>
<dbReference type="NCBIfam" id="TIGR01009">
    <property type="entry name" value="rpsC_bact"/>
    <property type="match status" value="1"/>
</dbReference>
<comment type="subunit">
    <text evidence="8">Part of the 30S ribosomal subunit. Forms a tight complex with proteins S10 and S14.</text>
</comment>
<evidence type="ECO:0000256" key="9">
    <source>
        <dbReference type="RuleBase" id="RU003624"/>
    </source>
</evidence>
<dbReference type="PANTHER" id="PTHR11760">
    <property type="entry name" value="30S/40S RIBOSOMAL PROTEIN S3"/>
    <property type="match status" value="1"/>
</dbReference>
<evidence type="ECO:0000313" key="11">
    <source>
        <dbReference type="EMBL" id="OIN88783.1"/>
    </source>
</evidence>
<dbReference type="CDD" id="cd02412">
    <property type="entry name" value="KH-II_30S_S3"/>
    <property type="match status" value="1"/>
</dbReference>
<dbReference type="Gene3D" id="3.30.300.20">
    <property type="match status" value="1"/>
</dbReference>
<protein>
    <recommendedName>
        <fullName evidence="7 8">Small ribosomal subunit protein uS3</fullName>
    </recommendedName>
</protein>
<dbReference type="AlphaFoldDB" id="A0A1J4RPG5"/>
<evidence type="ECO:0000313" key="12">
    <source>
        <dbReference type="Proteomes" id="UP000182753"/>
    </source>
</evidence>
<dbReference type="InterPro" id="IPR015946">
    <property type="entry name" value="KH_dom-like_a/b"/>
</dbReference>
<dbReference type="Pfam" id="PF00189">
    <property type="entry name" value="Ribosomal_S3_C"/>
    <property type="match status" value="1"/>
</dbReference>
<reference evidence="11 12" key="1">
    <citation type="journal article" date="2016" name="Environ. Microbiol.">
        <title>Genomic resolution of a cold subsurface aquifer community provides metabolic insights for novel microbes adapted to high CO concentrations.</title>
        <authorList>
            <person name="Probst A.J."/>
            <person name="Castelle C.J."/>
            <person name="Singh A."/>
            <person name="Brown C.T."/>
            <person name="Anantharaman K."/>
            <person name="Sharon I."/>
            <person name="Hug L.A."/>
            <person name="Burstein D."/>
            <person name="Emerson J.B."/>
            <person name="Thomas B.C."/>
            <person name="Banfield J.F."/>
        </authorList>
    </citation>
    <scope>NUCLEOTIDE SEQUENCE [LARGE SCALE GENOMIC DNA]</scope>
    <source>
        <strain evidence="11">CG1_02_42_45</strain>
    </source>
</reference>
<dbReference type="PROSITE" id="PS00548">
    <property type="entry name" value="RIBOSOMAL_S3"/>
    <property type="match status" value="1"/>
</dbReference>
<dbReference type="GO" id="GO:0003729">
    <property type="term" value="F:mRNA binding"/>
    <property type="evidence" value="ECO:0007669"/>
    <property type="project" value="UniProtKB-UniRule"/>
</dbReference>
<evidence type="ECO:0000256" key="4">
    <source>
        <dbReference type="ARBA" id="ARBA00022980"/>
    </source>
</evidence>
<keyword evidence="3 8" id="KW-0694">RNA-binding</keyword>
<dbReference type="InterPro" id="IPR018280">
    <property type="entry name" value="Ribosomal_uS3_CS"/>
</dbReference>
<evidence type="ECO:0000256" key="6">
    <source>
        <dbReference type="ARBA" id="ARBA00024998"/>
    </source>
</evidence>
<comment type="similarity">
    <text evidence="1 8 9">Belongs to the universal ribosomal protein uS3 family.</text>
</comment>
<dbReference type="GO" id="GO:0022627">
    <property type="term" value="C:cytosolic small ribosomal subunit"/>
    <property type="evidence" value="ECO:0007669"/>
    <property type="project" value="TreeGrafter"/>
</dbReference>
<dbReference type="Pfam" id="PF07650">
    <property type="entry name" value="KH_2"/>
    <property type="match status" value="1"/>
</dbReference>
<dbReference type="InterPro" id="IPR004087">
    <property type="entry name" value="KH_dom"/>
</dbReference>
<comment type="function">
    <text evidence="6 8">Binds the lower part of the 30S subunit head. Binds mRNA in the 70S ribosome, positioning it for translation.</text>
</comment>
<dbReference type="PROSITE" id="PS50823">
    <property type="entry name" value="KH_TYPE_2"/>
    <property type="match status" value="1"/>
</dbReference>
<organism evidence="11 12">
    <name type="scientific">Candidatus Berkelbacteria bacterium CG1_02_42_45</name>
    <dbReference type="NCBI Taxonomy" id="1805036"/>
    <lineage>
        <taxon>Bacteria</taxon>
        <taxon>Candidatus Berkelbacteria</taxon>
    </lineage>
</organism>
<keyword evidence="5 8" id="KW-0687">Ribonucleoprotein</keyword>
<dbReference type="Proteomes" id="UP000182753">
    <property type="component" value="Unassembled WGS sequence"/>
</dbReference>
<dbReference type="SMART" id="SM00322">
    <property type="entry name" value="KH"/>
    <property type="match status" value="1"/>
</dbReference>
<evidence type="ECO:0000259" key="10">
    <source>
        <dbReference type="PROSITE" id="PS50823"/>
    </source>
</evidence>
<dbReference type="GO" id="GO:0019843">
    <property type="term" value="F:rRNA binding"/>
    <property type="evidence" value="ECO:0007669"/>
    <property type="project" value="UniProtKB-UniRule"/>
</dbReference>
<dbReference type="InterPro" id="IPR009019">
    <property type="entry name" value="KH_sf_prok-type"/>
</dbReference>
<evidence type="ECO:0000256" key="3">
    <source>
        <dbReference type="ARBA" id="ARBA00022884"/>
    </source>
</evidence>